<dbReference type="AlphaFoldDB" id="A0A444X9N5"/>
<comment type="caution">
    <text evidence="1">The sequence shown here is derived from an EMBL/GenBank/DDBJ whole genome shotgun (WGS) entry which is preliminary data.</text>
</comment>
<proteinExistence type="predicted"/>
<accession>A0A444X9N5</accession>
<protein>
    <submittedName>
        <fullName evidence="1">Uncharacterized protein</fullName>
    </submittedName>
</protein>
<dbReference type="EMBL" id="SDMP01000020">
    <property type="protein sequence ID" value="RYQ86390.1"/>
    <property type="molecule type" value="Genomic_DNA"/>
</dbReference>
<keyword evidence="2" id="KW-1185">Reference proteome</keyword>
<gene>
    <name evidence="1" type="ORF">Ahy_B10g106064</name>
</gene>
<reference evidence="1 2" key="1">
    <citation type="submission" date="2019-01" db="EMBL/GenBank/DDBJ databases">
        <title>Sequencing of cultivated peanut Arachis hypogaea provides insights into genome evolution and oil improvement.</title>
        <authorList>
            <person name="Chen X."/>
        </authorList>
    </citation>
    <scope>NUCLEOTIDE SEQUENCE [LARGE SCALE GENOMIC DNA]</scope>
    <source>
        <strain evidence="2">cv. Fuhuasheng</strain>
        <tissue evidence="1">Leaves</tissue>
    </source>
</reference>
<dbReference type="Proteomes" id="UP000289738">
    <property type="component" value="Chromosome B10"/>
</dbReference>
<name>A0A444X9N5_ARAHY</name>
<sequence>MQEEIKFTDKNSLSIFYQIFYEISISVVRDGGKYNSFVIDSDEDLQVLFHCRCQFSEVRTHKLLAKLGYVDDQTGILKIFISNAMNL</sequence>
<evidence type="ECO:0000313" key="1">
    <source>
        <dbReference type="EMBL" id="RYQ86390.1"/>
    </source>
</evidence>
<organism evidence="1 2">
    <name type="scientific">Arachis hypogaea</name>
    <name type="common">Peanut</name>
    <dbReference type="NCBI Taxonomy" id="3818"/>
    <lineage>
        <taxon>Eukaryota</taxon>
        <taxon>Viridiplantae</taxon>
        <taxon>Streptophyta</taxon>
        <taxon>Embryophyta</taxon>
        <taxon>Tracheophyta</taxon>
        <taxon>Spermatophyta</taxon>
        <taxon>Magnoliopsida</taxon>
        <taxon>eudicotyledons</taxon>
        <taxon>Gunneridae</taxon>
        <taxon>Pentapetalae</taxon>
        <taxon>rosids</taxon>
        <taxon>fabids</taxon>
        <taxon>Fabales</taxon>
        <taxon>Fabaceae</taxon>
        <taxon>Papilionoideae</taxon>
        <taxon>50 kb inversion clade</taxon>
        <taxon>dalbergioids sensu lato</taxon>
        <taxon>Dalbergieae</taxon>
        <taxon>Pterocarpus clade</taxon>
        <taxon>Arachis</taxon>
    </lineage>
</organism>
<evidence type="ECO:0000313" key="2">
    <source>
        <dbReference type="Proteomes" id="UP000289738"/>
    </source>
</evidence>